<comment type="subunit">
    <text evidence="10">Homodimer. Interacts (via the Fibrinogen C-terminal domain) with LAG3 (via Ig-like domains 1 and 2).</text>
</comment>
<dbReference type="Pfam" id="PF00147">
    <property type="entry name" value="Fibrinogen_C"/>
    <property type="match status" value="1"/>
</dbReference>
<dbReference type="InterPro" id="IPR014716">
    <property type="entry name" value="Fibrinogen_a/b/g_C_1"/>
</dbReference>
<evidence type="ECO:0000256" key="4">
    <source>
        <dbReference type="ARBA" id="ARBA00022859"/>
    </source>
</evidence>
<dbReference type="Gene3D" id="3.90.215.10">
    <property type="entry name" value="Gamma Fibrinogen, chain A, domain 1"/>
    <property type="match status" value="1"/>
</dbReference>
<dbReference type="GO" id="GO:0072377">
    <property type="term" value="P:blood coagulation, common pathway"/>
    <property type="evidence" value="ECO:0007669"/>
    <property type="project" value="TreeGrafter"/>
</dbReference>
<evidence type="ECO:0000256" key="3">
    <source>
        <dbReference type="ARBA" id="ARBA00022729"/>
    </source>
</evidence>
<dbReference type="InterPro" id="IPR002181">
    <property type="entry name" value="Fibrinogen_a/b/g_C_dom"/>
</dbReference>
<dbReference type="STRING" id="137246.A0A401S0H3"/>
<evidence type="ECO:0000256" key="9">
    <source>
        <dbReference type="ARBA" id="ARBA00049639"/>
    </source>
</evidence>
<protein>
    <recommendedName>
        <fullName evidence="8">Fibrinogen-like protein 1</fullName>
    </recommendedName>
</protein>
<evidence type="ECO:0000256" key="12">
    <source>
        <dbReference type="SAM" id="SignalP"/>
    </source>
</evidence>
<organism evidence="14 15">
    <name type="scientific">Chiloscyllium punctatum</name>
    <name type="common">Brownbanded bambooshark</name>
    <name type="synonym">Hemiscyllium punctatum</name>
    <dbReference type="NCBI Taxonomy" id="137246"/>
    <lineage>
        <taxon>Eukaryota</taxon>
        <taxon>Metazoa</taxon>
        <taxon>Chordata</taxon>
        <taxon>Craniata</taxon>
        <taxon>Vertebrata</taxon>
        <taxon>Chondrichthyes</taxon>
        <taxon>Elasmobranchii</taxon>
        <taxon>Galeomorphii</taxon>
        <taxon>Galeoidea</taxon>
        <taxon>Orectolobiformes</taxon>
        <taxon>Hemiscylliidae</taxon>
        <taxon>Chiloscyllium</taxon>
    </lineage>
</organism>
<evidence type="ECO:0000313" key="15">
    <source>
        <dbReference type="Proteomes" id="UP000287033"/>
    </source>
</evidence>
<accession>A0A401S0H3</accession>
<feature type="signal peptide" evidence="12">
    <location>
        <begin position="1"/>
        <end position="36"/>
    </location>
</feature>
<dbReference type="GO" id="GO:0002250">
    <property type="term" value="P:adaptive immune response"/>
    <property type="evidence" value="ECO:0007669"/>
    <property type="project" value="UniProtKB-KW"/>
</dbReference>
<feature type="chain" id="PRO_5019502266" description="Fibrinogen-like protein 1" evidence="12">
    <location>
        <begin position="37"/>
        <end position="329"/>
    </location>
</feature>
<dbReference type="SUPFAM" id="SSF56496">
    <property type="entry name" value="Fibrinogen C-terminal domain-like"/>
    <property type="match status" value="1"/>
</dbReference>
<dbReference type="PANTHER" id="PTHR47221">
    <property type="entry name" value="FIBRINOGEN ALPHA CHAIN"/>
    <property type="match status" value="1"/>
</dbReference>
<keyword evidence="3 12" id="KW-0732">Signal</keyword>
<sequence>MAAAQLMKTKSSKMQRVLVCACSLLVCIVLQDCSRAAPVDCQQEQERLRAQVKALELQIKQQQLQIQRLLSERENVHDTGASEDDATNDLRGRNLFADCAEIYNNGNRQSMFYRIQPLSSPTSFKVYCDMRDGGGWTVIQRRTDGSENFDRVWSDYKEGFGNFQSANGEYWIGNDNLNHLTSQGDYNLKIDLTDWDGEKRNAQYRSFRVQNEQNSYQLTFGDYSGNAGNSLSGTFHPEVAWWANHNGMRFSTKDRDNDRYEGNCAREDKAGWWYNRCHSANLNGYYYMRGPFSSKTDDGIVWYTWHGWWYSLKSTVMKIRPSEFVPSRE</sequence>
<dbReference type="InterPro" id="IPR036056">
    <property type="entry name" value="Fibrinogen-like_C"/>
</dbReference>
<feature type="domain" description="Fibrinogen C-terminal" evidence="13">
    <location>
        <begin position="90"/>
        <end position="323"/>
    </location>
</feature>
<comment type="subcellular location">
    <subcellularLocation>
        <location evidence="1">Secreted</location>
    </subcellularLocation>
</comment>
<dbReference type="SMART" id="SM00186">
    <property type="entry name" value="FBG"/>
    <property type="match status" value="1"/>
</dbReference>
<evidence type="ECO:0000256" key="6">
    <source>
        <dbReference type="ARBA" id="ARBA00023130"/>
    </source>
</evidence>
<dbReference type="PROSITE" id="PS00514">
    <property type="entry name" value="FIBRINOGEN_C_1"/>
    <property type="match status" value="1"/>
</dbReference>
<dbReference type="EMBL" id="BEZZ01000040">
    <property type="protein sequence ID" value="GCC23830.1"/>
    <property type="molecule type" value="Genomic_DNA"/>
</dbReference>
<gene>
    <name evidence="14" type="ORF">chiPu_0002228</name>
</gene>
<evidence type="ECO:0000313" key="14">
    <source>
        <dbReference type="EMBL" id="GCC23830.1"/>
    </source>
</evidence>
<evidence type="ECO:0000256" key="1">
    <source>
        <dbReference type="ARBA" id="ARBA00004613"/>
    </source>
</evidence>
<dbReference type="InterPro" id="IPR020837">
    <property type="entry name" value="Fibrinogen_CS"/>
</dbReference>
<name>A0A401S0H3_CHIPU</name>
<keyword evidence="2" id="KW-0964">Secreted</keyword>
<proteinExistence type="predicted"/>
<dbReference type="CDD" id="cd00087">
    <property type="entry name" value="FReD"/>
    <property type="match status" value="1"/>
</dbReference>
<evidence type="ECO:0000256" key="2">
    <source>
        <dbReference type="ARBA" id="ARBA00022525"/>
    </source>
</evidence>
<dbReference type="PANTHER" id="PTHR47221:SF8">
    <property type="entry name" value="FIBRINOGEN LIKE 1A"/>
    <property type="match status" value="1"/>
</dbReference>
<keyword evidence="7" id="KW-1015">Disulfide bond</keyword>
<comment type="function">
    <text evidence="9">Immune suppressive molecule that inhibits antigen-specific T-cell activation by acting as a major ligand of LAG3. Responsible for LAG3 T-cell inhibitory function. Binds LAG3 independently from MHC class II (MHC-II). Secreted by, and promotes growth of, hepatocytes.</text>
</comment>
<dbReference type="InterPro" id="IPR037579">
    <property type="entry name" value="FIB_ANG-like"/>
</dbReference>
<evidence type="ECO:0000256" key="10">
    <source>
        <dbReference type="ARBA" id="ARBA00049681"/>
    </source>
</evidence>
<evidence type="ECO:0000256" key="7">
    <source>
        <dbReference type="ARBA" id="ARBA00023157"/>
    </source>
</evidence>
<dbReference type="GO" id="GO:0042730">
    <property type="term" value="P:fibrinolysis"/>
    <property type="evidence" value="ECO:0007669"/>
    <property type="project" value="TreeGrafter"/>
</dbReference>
<dbReference type="FunFam" id="3.90.215.10:FF:000001">
    <property type="entry name" value="Tenascin isoform 1"/>
    <property type="match status" value="1"/>
</dbReference>
<comment type="caution">
    <text evidence="14">The sequence shown here is derived from an EMBL/GenBank/DDBJ whole genome shotgun (WGS) entry which is preliminary data.</text>
</comment>
<feature type="coiled-coil region" evidence="11">
    <location>
        <begin position="45"/>
        <end position="79"/>
    </location>
</feature>
<dbReference type="GO" id="GO:0070527">
    <property type="term" value="P:platelet aggregation"/>
    <property type="evidence" value="ECO:0007669"/>
    <property type="project" value="TreeGrafter"/>
</dbReference>
<keyword evidence="15" id="KW-1185">Reference proteome</keyword>
<dbReference type="Proteomes" id="UP000287033">
    <property type="component" value="Unassembled WGS sequence"/>
</dbReference>
<dbReference type="GO" id="GO:0005577">
    <property type="term" value="C:fibrinogen complex"/>
    <property type="evidence" value="ECO:0007669"/>
    <property type="project" value="TreeGrafter"/>
</dbReference>
<dbReference type="NCBIfam" id="NF040941">
    <property type="entry name" value="GGGWT_bact"/>
    <property type="match status" value="1"/>
</dbReference>
<evidence type="ECO:0000256" key="5">
    <source>
        <dbReference type="ARBA" id="ARBA00023054"/>
    </source>
</evidence>
<keyword evidence="4" id="KW-0391">Immunity</keyword>
<evidence type="ECO:0000259" key="13">
    <source>
        <dbReference type="PROSITE" id="PS51406"/>
    </source>
</evidence>
<dbReference type="OrthoDB" id="7725475at2759"/>
<dbReference type="GO" id="GO:0005201">
    <property type="term" value="F:extracellular matrix structural constituent"/>
    <property type="evidence" value="ECO:0007669"/>
    <property type="project" value="TreeGrafter"/>
</dbReference>
<dbReference type="GO" id="GO:0034116">
    <property type="term" value="P:positive regulation of heterotypic cell-cell adhesion"/>
    <property type="evidence" value="ECO:0007669"/>
    <property type="project" value="TreeGrafter"/>
</dbReference>
<keyword evidence="6" id="KW-1064">Adaptive immunity</keyword>
<dbReference type="Gene3D" id="4.10.530.10">
    <property type="entry name" value="Gamma-fibrinogen Carboxyl Terminal Fragment, domain 2"/>
    <property type="match status" value="1"/>
</dbReference>
<dbReference type="GO" id="GO:0030674">
    <property type="term" value="F:protein-macromolecule adaptor activity"/>
    <property type="evidence" value="ECO:0007669"/>
    <property type="project" value="TreeGrafter"/>
</dbReference>
<dbReference type="AlphaFoldDB" id="A0A401S0H3"/>
<dbReference type="PROSITE" id="PS51406">
    <property type="entry name" value="FIBRINOGEN_C_2"/>
    <property type="match status" value="1"/>
</dbReference>
<evidence type="ECO:0000256" key="11">
    <source>
        <dbReference type="SAM" id="Coils"/>
    </source>
</evidence>
<reference evidence="14 15" key="1">
    <citation type="journal article" date="2018" name="Nat. Ecol. Evol.">
        <title>Shark genomes provide insights into elasmobranch evolution and the origin of vertebrates.</title>
        <authorList>
            <person name="Hara Y"/>
            <person name="Yamaguchi K"/>
            <person name="Onimaru K"/>
            <person name="Kadota M"/>
            <person name="Koyanagi M"/>
            <person name="Keeley SD"/>
            <person name="Tatsumi K"/>
            <person name="Tanaka K"/>
            <person name="Motone F"/>
            <person name="Kageyama Y"/>
            <person name="Nozu R"/>
            <person name="Adachi N"/>
            <person name="Nishimura O"/>
            <person name="Nakagawa R"/>
            <person name="Tanegashima C"/>
            <person name="Kiyatake I"/>
            <person name="Matsumoto R"/>
            <person name="Murakumo K"/>
            <person name="Nishida K"/>
            <person name="Terakita A"/>
            <person name="Kuratani S"/>
            <person name="Sato K"/>
            <person name="Hyodo S Kuraku.S."/>
        </authorList>
    </citation>
    <scope>NUCLEOTIDE SEQUENCE [LARGE SCALE GENOMIC DNA]</scope>
</reference>
<dbReference type="OMA" id="ASHQGIK"/>
<evidence type="ECO:0000256" key="8">
    <source>
        <dbReference type="ARBA" id="ARBA00039489"/>
    </source>
</evidence>
<keyword evidence="5 11" id="KW-0175">Coiled coil</keyword>